<evidence type="ECO:0000313" key="3">
    <source>
        <dbReference type="EMBL" id="RMX90444.1"/>
    </source>
</evidence>
<dbReference type="InterPro" id="IPR029058">
    <property type="entry name" value="AB_hydrolase_fold"/>
</dbReference>
<dbReference type="SUPFAM" id="SSF53474">
    <property type="entry name" value="alpha/beta-Hydrolases"/>
    <property type="match status" value="1"/>
</dbReference>
<dbReference type="EMBL" id="QWIJ01000002">
    <property type="protein sequence ID" value="RMX90444.1"/>
    <property type="molecule type" value="Genomic_DNA"/>
</dbReference>
<proteinExistence type="predicted"/>
<dbReference type="GO" id="GO:0016787">
    <property type="term" value="F:hydrolase activity"/>
    <property type="evidence" value="ECO:0007669"/>
    <property type="project" value="UniProtKB-KW"/>
</dbReference>
<dbReference type="PANTHER" id="PTHR48081">
    <property type="entry name" value="AB HYDROLASE SUPERFAMILY PROTEIN C4A8.06C"/>
    <property type="match status" value="1"/>
</dbReference>
<feature type="domain" description="Alpha/beta hydrolase fold-3" evidence="2">
    <location>
        <begin position="120"/>
        <end position="336"/>
    </location>
</feature>
<organism evidence="3 4">
    <name type="scientific">Hortaea werneckii</name>
    <name type="common">Black yeast</name>
    <name type="synonym">Cladosporium werneckii</name>
    <dbReference type="NCBI Taxonomy" id="91943"/>
    <lineage>
        <taxon>Eukaryota</taxon>
        <taxon>Fungi</taxon>
        <taxon>Dikarya</taxon>
        <taxon>Ascomycota</taxon>
        <taxon>Pezizomycotina</taxon>
        <taxon>Dothideomycetes</taxon>
        <taxon>Dothideomycetidae</taxon>
        <taxon>Mycosphaerellales</taxon>
        <taxon>Teratosphaeriaceae</taxon>
        <taxon>Hortaea</taxon>
    </lineage>
</organism>
<dbReference type="Proteomes" id="UP000281245">
    <property type="component" value="Unassembled WGS sequence"/>
</dbReference>
<dbReference type="PANTHER" id="PTHR48081:SF8">
    <property type="entry name" value="ALPHA_BETA HYDROLASE FOLD-3 DOMAIN-CONTAINING PROTEIN-RELATED"/>
    <property type="match status" value="1"/>
</dbReference>
<evidence type="ECO:0000256" key="1">
    <source>
        <dbReference type="ARBA" id="ARBA00022801"/>
    </source>
</evidence>
<evidence type="ECO:0000259" key="2">
    <source>
        <dbReference type="Pfam" id="PF07859"/>
    </source>
</evidence>
<sequence length="362" mass="40797">MKREIFQAGICNWDHPQQEHFVKIVFATMATLLPPEELDRLSKIDPEIGEALEFFPPSRLNGLSPDERVKQMRLGFDAMPLPDPVPSVHQSEVSYVTRDGTKLRMLVYKPALANEDLPLFVWYHGGGFCLGRPEMNMELCQEIVKQQYCVVIAPQYRLAPEHKFPIPVQDSWDSLEYVANHAKDFGADLSRGFVVGGESAGSAIASVLSLQARDQSLKPPLTGSFLCVGSYFNPSSIPEKYAPYYRSRTDEACLASPMLSKESKAAFDACHQPDLTSPLSRSALNQNGHRGLPRTYLQACGMDINRDDSFCYRHLLEENGVETKMDVYPGGPHSFWFMFGESELGLKWKRETQAGLKWLLKR</sequence>
<dbReference type="Pfam" id="PF07859">
    <property type="entry name" value="Abhydrolase_3"/>
    <property type="match status" value="1"/>
</dbReference>
<name>A0A3M6XI20_HORWE</name>
<dbReference type="AlphaFoldDB" id="A0A3M6XI20"/>
<dbReference type="OrthoDB" id="408631at2759"/>
<dbReference type="InterPro" id="IPR050300">
    <property type="entry name" value="GDXG_lipolytic_enzyme"/>
</dbReference>
<reference evidence="3 4" key="1">
    <citation type="journal article" date="2018" name="BMC Genomics">
        <title>Genomic evidence for intraspecific hybridization in a clonal and extremely halotolerant yeast.</title>
        <authorList>
            <person name="Gostincar C."/>
            <person name="Stajich J.E."/>
            <person name="Zupancic J."/>
            <person name="Zalar P."/>
            <person name="Gunde-Cimerman N."/>
        </authorList>
    </citation>
    <scope>NUCLEOTIDE SEQUENCE [LARGE SCALE GENOMIC DNA]</scope>
    <source>
        <strain evidence="3 4">EXF-6656</strain>
    </source>
</reference>
<dbReference type="Gene3D" id="3.40.50.1820">
    <property type="entry name" value="alpha/beta hydrolase"/>
    <property type="match status" value="1"/>
</dbReference>
<evidence type="ECO:0000313" key="4">
    <source>
        <dbReference type="Proteomes" id="UP000281245"/>
    </source>
</evidence>
<protein>
    <recommendedName>
        <fullName evidence="2">Alpha/beta hydrolase fold-3 domain-containing protein</fullName>
    </recommendedName>
</protein>
<keyword evidence="1" id="KW-0378">Hydrolase</keyword>
<gene>
    <name evidence="3" type="ORF">D0869_00083</name>
</gene>
<dbReference type="InterPro" id="IPR013094">
    <property type="entry name" value="AB_hydrolase_3"/>
</dbReference>
<dbReference type="VEuPathDB" id="FungiDB:BTJ68_03887"/>
<accession>A0A3M6XI20</accession>
<comment type="caution">
    <text evidence="3">The sequence shown here is derived from an EMBL/GenBank/DDBJ whole genome shotgun (WGS) entry which is preliminary data.</text>
</comment>